<dbReference type="EMBL" id="MN740813">
    <property type="protein sequence ID" value="QHU13026.1"/>
    <property type="molecule type" value="Genomic_DNA"/>
</dbReference>
<organism evidence="1">
    <name type="scientific">viral metagenome</name>
    <dbReference type="NCBI Taxonomy" id="1070528"/>
    <lineage>
        <taxon>unclassified sequences</taxon>
        <taxon>metagenomes</taxon>
        <taxon>organismal metagenomes</taxon>
    </lineage>
</organism>
<dbReference type="AlphaFoldDB" id="A0A6C0K7H7"/>
<accession>A0A6C0K7H7</accession>
<reference evidence="1" key="1">
    <citation type="journal article" date="2020" name="Nature">
        <title>Giant virus diversity and host interactions through global metagenomics.</title>
        <authorList>
            <person name="Schulz F."/>
            <person name="Roux S."/>
            <person name="Paez-Espino D."/>
            <person name="Jungbluth S."/>
            <person name="Walsh D.A."/>
            <person name="Denef V.J."/>
            <person name="McMahon K.D."/>
            <person name="Konstantinidis K.T."/>
            <person name="Eloe-Fadrosh E.A."/>
            <person name="Kyrpides N.C."/>
            <person name="Woyke T."/>
        </authorList>
    </citation>
    <scope>NUCLEOTIDE SEQUENCE</scope>
    <source>
        <strain evidence="1">GVMAG-S-1101176-114</strain>
    </source>
</reference>
<sequence>MEEVLRARLPCEMVRLVKKFIGPKSSPPPSPPPSHYMSDRCKQIQKIRHSPKLTAMAFYLLDDDDIDI</sequence>
<name>A0A6C0K7H7_9ZZZZ</name>
<protein>
    <submittedName>
        <fullName evidence="1">Uncharacterized protein</fullName>
    </submittedName>
</protein>
<proteinExistence type="predicted"/>
<evidence type="ECO:0000313" key="1">
    <source>
        <dbReference type="EMBL" id="QHU13026.1"/>
    </source>
</evidence>